<dbReference type="Proteomes" id="UP000000709">
    <property type="component" value="Unassembled WGS sequence"/>
</dbReference>
<feature type="non-terminal residue" evidence="2">
    <location>
        <position position="90"/>
    </location>
</feature>
<dbReference type="KEGG" id="spaa:SPAPADRAFT_59067"/>
<feature type="compositionally biased region" description="Low complexity" evidence="1">
    <location>
        <begin position="56"/>
        <end position="78"/>
    </location>
</feature>
<dbReference type="RefSeq" id="XP_007373284.1">
    <property type="nucleotide sequence ID" value="XM_007373222.1"/>
</dbReference>
<dbReference type="GeneID" id="18872752"/>
<evidence type="ECO:0000313" key="3">
    <source>
        <dbReference type="Proteomes" id="UP000000709"/>
    </source>
</evidence>
<protein>
    <submittedName>
        <fullName evidence="2">Uncharacterized protein</fullName>
    </submittedName>
</protein>
<dbReference type="InParanoid" id="G3AII5"/>
<name>G3AII5_SPAPN</name>
<organism evidence="3">
    <name type="scientific">Spathaspora passalidarum (strain NRRL Y-27907 / 11-Y1)</name>
    <dbReference type="NCBI Taxonomy" id="619300"/>
    <lineage>
        <taxon>Eukaryota</taxon>
        <taxon>Fungi</taxon>
        <taxon>Dikarya</taxon>
        <taxon>Ascomycota</taxon>
        <taxon>Saccharomycotina</taxon>
        <taxon>Pichiomycetes</taxon>
        <taxon>Debaryomycetaceae</taxon>
        <taxon>Spathaspora</taxon>
    </lineage>
</organism>
<accession>G3AII5</accession>
<dbReference type="EMBL" id="GL996500">
    <property type="protein sequence ID" value="EGW33700.1"/>
    <property type="molecule type" value="Genomic_DNA"/>
</dbReference>
<gene>
    <name evidence="2" type="ORF">SPAPADRAFT_59067</name>
</gene>
<dbReference type="AlphaFoldDB" id="G3AII5"/>
<reference evidence="2 3" key="1">
    <citation type="journal article" date="2011" name="Proc. Natl. Acad. Sci. U.S.A.">
        <title>Comparative genomics of xylose-fermenting fungi for enhanced biofuel production.</title>
        <authorList>
            <person name="Wohlbach D.J."/>
            <person name="Kuo A."/>
            <person name="Sato T.K."/>
            <person name="Potts K.M."/>
            <person name="Salamov A.A."/>
            <person name="LaButti K.M."/>
            <person name="Sun H."/>
            <person name="Clum A."/>
            <person name="Pangilinan J.L."/>
            <person name="Lindquist E.A."/>
            <person name="Lucas S."/>
            <person name="Lapidus A."/>
            <person name="Jin M."/>
            <person name="Gunawan C."/>
            <person name="Balan V."/>
            <person name="Dale B.E."/>
            <person name="Jeffries T.W."/>
            <person name="Zinkel R."/>
            <person name="Barry K.W."/>
            <person name="Grigoriev I.V."/>
            <person name="Gasch A.P."/>
        </authorList>
    </citation>
    <scope>NUCLEOTIDE SEQUENCE [LARGE SCALE GENOMIC DNA]</scope>
    <source>
        <strain evidence="3">NRRL Y-27907 / 11-Y1</strain>
    </source>
</reference>
<feature type="region of interest" description="Disordered" evidence="1">
    <location>
        <begin position="52"/>
        <end position="90"/>
    </location>
</feature>
<evidence type="ECO:0000313" key="2">
    <source>
        <dbReference type="EMBL" id="EGW33700.1"/>
    </source>
</evidence>
<proteinExistence type="predicted"/>
<dbReference type="HOGENOM" id="CLU_2446812_0_0_1"/>
<sequence>MNQLIRSSTASRLLGKQLAPASILSRYSLARIIIPYATRNFTTYSHLRQTQSTFKPALAPPSQASQLPSPPQLQSLPPITKATLLSQTNS</sequence>
<keyword evidence="3" id="KW-1185">Reference proteome</keyword>
<evidence type="ECO:0000256" key="1">
    <source>
        <dbReference type="SAM" id="MobiDB-lite"/>
    </source>
</evidence>